<evidence type="ECO:0000313" key="2">
    <source>
        <dbReference type="EMBL" id="KAK4550265.1"/>
    </source>
</evidence>
<dbReference type="EMBL" id="JAVFHQ010000002">
    <property type="protein sequence ID" value="KAK4550265.1"/>
    <property type="molecule type" value="Genomic_DNA"/>
</dbReference>
<organism evidence="2 3">
    <name type="scientific">Oleoguttula mirabilis</name>
    <dbReference type="NCBI Taxonomy" id="1507867"/>
    <lineage>
        <taxon>Eukaryota</taxon>
        <taxon>Fungi</taxon>
        <taxon>Dikarya</taxon>
        <taxon>Ascomycota</taxon>
        <taxon>Pezizomycotina</taxon>
        <taxon>Dothideomycetes</taxon>
        <taxon>Dothideomycetidae</taxon>
        <taxon>Mycosphaerellales</taxon>
        <taxon>Teratosphaeriaceae</taxon>
        <taxon>Oleoguttula</taxon>
    </lineage>
</organism>
<protein>
    <recommendedName>
        <fullName evidence="1">F-box domain-containing protein</fullName>
    </recommendedName>
</protein>
<accession>A0AAV9JWY5</accession>
<comment type="caution">
    <text evidence="2">The sequence shown here is derived from an EMBL/GenBank/DDBJ whole genome shotgun (WGS) entry which is preliminary data.</text>
</comment>
<dbReference type="InterPro" id="IPR032675">
    <property type="entry name" value="LRR_dom_sf"/>
</dbReference>
<reference evidence="2 3" key="1">
    <citation type="submission" date="2021-11" db="EMBL/GenBank/DDBJ databases">
        <title>Black yeast isolated from Biological Soil Crust.</title>
        <authorList>
            <person name="Kurbessoian T."/>
        </authorList>
    </citation>
    <scope>NUCLEOTIDE SEQUENCE [LARGE SCALE GENOMIC DNA]</scope>
    <source>
        <strain evidence="2 3">CCFEE 5522</strain>
    </source>
</reference>
<evidence type="ECO:0000259" key="1">
    <source>
        <dbReference type="Pfam" id="PF12937"/>
    </source>
</evidence>
<dbReference type="InterPro" id="IPR001810">
    <property type="entry name" value="F-box_dom"/>
</dbReference>
<dbReference type="AlphaFoldDB" id="A0AAV9JWY5"/>
<dbReference type="Gene3D" id="3.80.10.10">
    <property type="entry name" value="Ribonuclease Inhibitor"/>
    <property type="match status" value="1"/>
</dbReference>
<dbReference type="Pfam" id="PF12937">
    <property type="entry name" value="F-box-like"/>
    <property type="match status" value="1"/>
</dbReference>
<sequence>MTTNAKIQLPVEVLGHILACLADDETSLRSAILVNRDWAEEGTSVLWRRPSVSSLAAICEDRRQIYAGKIHELDFAADEDGLWHNGFTDLNFPRLKGISVDFYEPLDGSGLRLGQYLQPSLEVFHFYGGKLAEDVLGLLESQCPRLHELILDNHLEGVDSERVLAFLKHSRLLKSVDLGTRIEDIVSDEIVRYLANNDELDTMILTKPITNELMSKLAYQLPCPWKHIQRLELRIATKAATALVSTAQSHTTLELDIQDSEVGILPAVCTLVRLRRLKLTFRHERELP</sequence>
<dbReference type="SUPFAM" id="SSF52047">
    <property type="entry name" value="RNI-like"/>
    <property type="match status" value="1"/>
</dbReference>
<evidence type="ECO:0000313" key="3">
    <source>
        <dbReference type="Proteomes" id="UP001324427"/>
    </source>
</evidence>
<keyword evidence="3" id="KW-1185">Reference proteome</keyword>
<feature type="domain" description="F-box" evidence="1">
    <location>
        <begin position="8"/>
        <end position="51"/>
    </location>
</feature>
<name>A0AAV9JWY5_9PEZI</name>
<dbReference type="Proteomes" id="UP001324427">
    <property type="component" value="Unassembled WGS sequence"/>
</dbReference>
<proteinExistence type="predicted"/>
<gene>
    <name evidence="2" type="ORF">LTR36_003232</name>
</gene>